<evidence type="ECO:0000256" key="1">
    <source>
        <dbReference type="SAM" id="SignalP"/>
    </source>
</evidence>
<keyword evidence="1" id="KW-0732">Signal</keyword>
<protein>
    <submittedName>
        <fullName evidence="2">Putative licpodalin-4 1</fullName>
    </submittedName>
</protein>
<evidence type="ECO:0000313" key="2">
    <source>
        <dbReference type="EMBL" id="JAC30729.1"/>
    </source>
</evidence>
<sequence length="178" mass="19792">MNGLGAAFLLVIGVTACAADSTTKEDLRKALNTAQKIWVVKRSYARSTEGKEHKCVYAKKDSLEGDNYQFHQGYKVGEEWKKEKLYGVLSEDSGFAKLKVSKEKGAQGITYTLKSWSHDRKCGILTFQKQNNEFECELHAWDEVLTEGADPCAGEYQQICGGKAAHQVFSHECLTGSD</sequence>
<dbReference type="InterPro" id="IPR012674">
    <property type="entry name" value="Calycin"/>
</dbReference>
<dbReference type="SUPFAM" id="SSF50814">
    <property type="entry name" value="Lipocalins"/>
    <property type="match status" value="1"/>
</dbReference>
<feature type="signal peptide" evidence="1">
    <location>
        <begin position="1"/>
        <end position="19"/>
    </location>
</feature>
<dbReference type="AlphaFoldDB" id="A0A023GA54"/>
<organism evidence="2">
    <name type="scientific">Amblyomma triste</name>
    <name type="common">Neotropical tick</name>
    <dbReference type="NCBI Taxonomy" id="251400"/>
    <lineage>
        <taxon>Eukaryota</taxon>
        <taxon>Metazoa</taxon>
        <taxon>Ecdysozoa</taxon>
        <taxon>Arthropoda</taxon>
        <taxon>Chelicerata</taxon>
        <taxon>Arachnida</taxon>
        <taxon>Acari</taxon>
        <taxon>Parasitiformes</taxon>
        <taxon>Ixodida</taxon>
        <taxon>Ixodoidea</taxon>
        <taxon>Ixodidae</taxon>
        <taxon>Amblyomminae</taxon>
        <taxon>Amblyomma</taxon>
    </lineage>
</organism>
<feature type="chain" id="PRO_5001521820" evidence="1">
    <location>
        <begin position="20"/>
        <end position="178"/>
    </location>
</feature>
<dbReference type="EMBL" id="GBBM01004689">
    <property type="protein sequence ID" value="JAC30729.1"/>
    <property type="molecule type" value="mRNA"/>
</dbReference>
<name>A0A023GA54_AMBTT</name>
<dbReference type="Gene3D" id="2.40.128.20">
    <property type="match status" value="1"/>
</dbReference>
<reference evidence="2" key="1">
    <citation type="submission" date="2014-03" db="EMBL/GenBank/DDBJ databases">
        <title>The sialotranscriptome of Amblyomma triste, Amblyomma parvum and Amblyomma cajennense ticks, uncovered by 454-based RNA-seq.</title>
        <authorList>
            <person name="Garcia G.R."/>
            <person name="Gardinassi L.G."/>
            <person name="Ribeiro J.M."/>
            <person name="Anatriello E."/>
            <person name="Ferreira B.R."/>
            <person name="Moreira H.N."/>
            <person name="Mafra C."/>
            <person name="Olegario M.M."/>
            <person name="Szabo P.J."/>
            <person name="Miranda-Santos I.K."/>
            <person name="Maruyama S.R."/>
        </authorList>
    </citation>
    <scope>NUCLEOTIDE SEQUENCE</scope>
    <source>
        <strain evidence="2">Mato Grasso do Sul</strain>
        <tissue evidence="2">Salivary glands</tissue>
    </source>
</reference>
<proteinExistence type="evidence at transcript level"/>
<accession>A0A023GA54</accession>